<name>A0A183GJL8_HELPZ</name>
<evidence type="ECO:0000313" key="2">
    <source>
        <dbReference type="Proteomes" id="UP000050761"/>
    </source>
</evidence>
<proteinExistence type="predicted"/>
<dbReference type="AlphaFoldDB" id="A0A183GJL8"/>
<organism evidence="2 3">
    <name type="scientific">Heligmosomoides polygyrus</name>
    <name type="common">Parasitic roundworm</name>
    <dbReference type="NCBI Taxonomy" id="6339"/>
    <lineage>
        <taxon>Eukaryota</taxon>
        <taxon>Metazoa</taxon>
        <taxon>Ecdysozoa</taxon>
        <taxon>Nematoda</taxon>
        <taxon>Chromadorea</taxon>
        <taxon>Rhabditida</taxon>
        <taxon>Rhabditina</taxon>
        <taxon>Rhabditomorpha</taxon>
        <taxon>Strongyloidea</taxon>
        <taxon>Heligmosomidae</taxon>
        <taxon>Heligmosomoides</taxon>
    </lineage>
</organism>
<reference evidence="3" key="2">
    <citation type="submission" date="2019-09" db="UniProtKB">
        <authorList>
            <consortium name="WormBaseParasite"/>
        </authorList>
    </citation>
    <scope>IDENTIFICATION</scope>
</reference>
<keyword evidence="2" id="KW-1185">Reference proteome</keyword>
<dbReference type="Proteomes" id="UP000050761">
    <property type="component" value="Unassembled WGS sequence"/>
</dbReference>
<reference evidence="1 2" key="1">
    <citation type="submission" date="2018-11" db="EMBL/GenBank/DDBJ databases">
        <authorList>
            <consortium name="Pathogen Informatics"/>
        </authorList>
    </citation>
    <scope>NUCLEOTIDE SEQUENCE [LARGE SCALE GENOMIC DNA]</scope>
</reference>
<dbReference type="EMBL" id="UZAH01034448">
    <property type="protein sequence ID" value="VDP35214.1"/>
    <property type="molecule type" value="Genomic_DNA"/>
</dbReference>
<sequence>MVEWITERRDEESVVLPPESSFSSLSMPPAAVVASSSLPDRSPPRLAGINRIRGGVTVTERSASLAYNTIKYKKSGKCEEMGQSLENRRNKLFKP</sequence>
<gene>
    <name evidence="1" type="ORF">HPBE_LOCUS22872</name>
</gene>
<protein>
    <submittedName>
        <fullName evidence="1 3">Uncharacterized protein</fullName>
    </submittedName>
</protein>
<dbReference type="WBParaSite" id="HPBE_0002287401-mRNA-1">
    <property type="protein sequence ID" value="HPBE_0002287401-mRNA-1"/>
    <property type="gene ID" value="HPBE_0002287401"/>
</dbReference>
<accession>A0A3P8DT86</accession>
<evidence type="ECO:0000313" key="3">
    <source>
        <dbReference type="WBParaSite" id="HPBE_0002287401-mRNA-1"/>
    </source>
</evidence>
<accession>A0A183GJL8</accession>
<evidence type="ECO:0000313" key="1">
    <source>
        <dbReference type="EMBL" id="VDP35214.1"/>
    </source>
</evidence>